<dbReference type="InterPro" id="IPR002818">
    <property type="entry name" value="DJ-1/PfpI"/>
</dbReference>
<evidence type="ECO:0000256" key="2">
    <source>
        <dbReference type="ARBA" id="ARBA00023239"/>
    </source>
</evidence>
<evidence type="ECO:0000256" key="3">
    <source>
        <dbReference type="ARBA" id="ARBA00038493"/>
    </source>
</evidence>
<dbReference type="GO" id="GO:0019172">
    <property type="term" value="F:glyoxalase III activity"/>
    <property type="evidence" value="ECO:0007669"/>
    <property type="project" value="TreeGrafter"/>
</dbReference>
<keyword evidence="6" id="KW-0418">Kinase</keyword>
<dbReference type="InterPro" id="IPR050325">
    <property type="entry name" value="Prot/Nucl_acid_deglycase"/>
</dbReference>
<dbReference type="InterPro" id="IPR029062">
    <property type="entry name" value="Class_I_gatase-like"/>
</dbReference>
<feature type="domain" description="DJ-1/PfpI" evidence="5">
    <location>
        <begin position="32"/>
        <end position="222"/>
    </location>
</feature>
<dbReference type="PANTHER" id="PTHR48094">
    <property type="entry name" value="PROTEIN/NUCLEIC ACID DEGLYCASE DJ-1-RELATED"/>
    <property type="match status" value="1"/>
</dbReference>
<evidence type="ECO:0000313" key="6">
    <source>
        <dbReference type="EMBL" id="GEO95082.1"/>
    </source>
</evidence>
<dbReference type="GO" id="GO:0005737">
    <property type="term" value="C:cytoplasm"/>
    <property type="evidence" value="ECO:0007669"/>
    <property type="project" value="TreeGrafter"/>
</dbReference>
<reference evidence="6 7" key="1">
    <citation type="submission" date="2019-07" db="EMBL/GenBank/DDBJ databases">
        <title>Whole genome shotgun sequence of Kocuria turfanensis NBRC 107627.</title>
        <authorList>
            <person name="Hosoyama A."/>
            <person name="Uohara A."/>
            <person name="Ohji S."/>
            <person name="Ichikawa N."/>
        </authorList>
    </citation>
    <scope>NUCLEOTIDE SEQUENCE [LARGE SCALE GENOMIC DNA]</scope>
    <source>
        <strain evidence="6 7">NBRC 107627</strain>
    </source>
</reference>
<feature type="region of interest" description="Disordered" evidence="4">
    <location>
        <begin position="237"/>
        <end position="259"/>
    </location>
</feature>
<gene>
    <name evidence="6" type="ORF">KTU01_12050</name>
</gene>
<protein>
    <submittedName>
        <fullName evidence="6">Dihydroxyacetone kinase</fullName>
    </submittedName>
</protein>
<dbReference type="Proteomes" id="UP000321103">
    <property type="component" value="Unassembled WGS sequence"/>
</dbReference>
<sequence>MDIETMKKVLLVLTSHDTLGDTGEPTGYYVGEAAHPWKVFRDAGYVVDFASIAGGQPPQDGRDEDDEVQRQYLEDETVRASLYNTPRISVVDPAQYDAVYLVGGHGTMWDFAGNPDLQSLVAAVHDAGGIVGAVCHGPAGLVDVELSTGLRIVEGRRVAAFTNAEEDEVGKSDVVPFLLEDKLVEQGADVRTAPNWTEHVVVDDRLVTGQNPQSAAGVAKEMTKLLTEVVREQKAAQEADSAALRQARDAEKAEDDGED</sequence>
<proteinExistence type="inferred from homology"/>
<dbReference type="GO" id="GO:0016301">
    <property type="term" value="F:kinase activity"/>
    <property type="evidence" value="ECO:0007669"/>
    <property type="project" value="UniProtKB-KW"/>
</dbReference>
<comment type="caution">
    <text evidence="6">The sequence shown here is derived from an EMBL/GenBank/DDBJ whole genome shotgun (WGS) entry which is preliminary data.</text>
</comment>
<evidence type="ECO:0000256" key="1">
    <source>
        <dbReference type="ARBA" id="ARBA00023016"/>
    </source>
</evidence>
<evidence type="ECO:0000256" key="4">
    <source>
        <dbReference type="SAM" id="MobiDB-lite"/>
    </source>
</evidence>
<dbReference type="RefSeq" id="WP_062735136.1">
    <property type="nucleotide sequence ID" value="NZ_BJZS01000031.1"/>
</dbReference>
<dbReference type="STRING" id="388357.GCA_001580365_01385"/>
<comment type="similarity">
    <text evidence="3">Belongs to the peptidase C56 family. HSP31-like subfamily.</text>
</comment>
<accession>A0A512IBK6</accession>
<organism evidence="6 7">
    <name type="scientific">Kocuria turfanensis</name>
    <dbReference type="NCBI Taxonomy" id="388357"/>
    <lineage>
        <taxon>Bacteria</taxon>
        <taxon>Bacillati</taxon>
        <taxon>Actinomycetota</taxon>
        <taxon>Actinomycetes</taxon>
        <taxon>Micrococcales</taxon>
        <taxon>Micrococcaceae</taxon>
        <taxon>Kocuria</taxon>
    </lineage>
</organism>
<keyword evidence="6" id="KW-0808">Transferase</keyword>
<dbReference type="SUPFAM" id="SSF52317">
    <property type="entry name" value="Class I glutamine amidotransferase-like"/>
    <property type="match status" value="1"/>
</dbReference>
<evidence type="ECO:0000259" key="5">
    <source>
        <dbReference type="Pfam" id="PF01965"/>
    </source>
</evidence>
<evidence type="ECO:0000313" key="7">
    <source>
        <dbReference type="Proteomes" id="UP000321103"/>
    </source>
</evidence>
<dbReference type="AlphaFoldDB" id="A0A512IBK6"/>
<dbReference type="GO" id="GO:0019243">
    <property type="term" value="P:methylglyoxal catabolic process to D-lactate via S-lactoyl-glutathione"/>
    <property type="evidence" value="ECO:0007669"/>
    <property type="project" value="TreeGrafter"/>
</dbReference>
<keyword evidence="2" id="KW-0456">Lyase</keyword>
<name>A0A512IBK6_9MICC</name>
<dbReference type="CDD" id="cd03141">
    <property type="entry name" value="GATase1_Hsp31_like"/>
    <property type="match status" value="1"/>
</dbReference>
<keyword evidence="1" id="KW-0346">Stress response</keyword>
<dbReference type="Gene3D" id="3.40.50.880">
    <property type="match status" value="1"/>
</dbReference>
<keyword evidence="7" id="KW-1185">Reference proteome</keyword>
<dbReference type="PANTHER" id="PTHR48094:SF11">
    <property type="entry name" value="GLUTATHIONE-INDEPENDENT GLYOXALASE HSP31-RELATED"/>
    <property type="match status" value="1"/>
</dbReference>
<dbReference type="EMBL" id="BJZS01000031">
    <property type="protein sequence ID" value="GEO95082.1"/>
    <property type="molecule type" value="Genomic_DNA"/>
</dbReference>
<dbReference type="Pfam" id="PF01965">
    <property type="entry name" value="DJ-1_PfpI"/>
    <property type="match status" value="1"/>
</dbReference>